<dbReference type="EMBL" id="LSRX01002255">
    <property type="protein sequence ID" value="OLP75826.1"/>
    <property type="molecule type" value="Genomic_DNA"/>
</dbReference>
<dbReference type="OrthoDB" id="415676at2759"/>
<dbReference type="Proteomes" id="UP000186817">
    <property type="component" value="Unassembled WGS sequence"/>
</dbReference>
<name>A0A1Q9BYS2_SYMMI</name>
<dbReference type="SUPFAM" id="SSF51206">
    <property type="entry name" value="cAMP-binding domain-like"/>
    <property type="match status" value="2"/>
</dbReference>
<dbReference type="InterPro" id="IPR018490">
    <property type="entry name" value="cNMP-bd_dom_sf"/>
</dbReference>
<proteinExistence type="predicted"/>
<gene>
    <name evidence="2" type="primary">egl-4</name>
    <name evidence="2" type="ORF">AK812_SmicGene44317</name>
</gene>
<reference evidence="2 3" key="1">
    <citation type="submission" date="2016-02" db="EMBL/GenBank/DDBJ databases">
        <title>Genome analysis of coral dinoflagellate symbionts highlights evolutionary adaptations to a symbiotic lifestyle.</title>
        <authorList>
            <person name="Aranda M."/>
            <person name="Li Y."/>
            <person name="Liew Y.J."/>
            <person name="Baumgarten S."/>
            <person name="Simakov O."/>
            <person name="Wilson M."/>
            <person name="Piel J."/>
            <person name="Ashoor H."/>
            <person name="Bougouffa S."/>
            <person name="Bajic V.B."/>
            <person name="Ryu T."/>
            <person name="Ravasi T."/>
            <person name="Bayer T."/>
            <person name="Micklem G."/>
            <person name="Kim H."/>
            <person name="Bhak J."/>
            <person name="Lajeunesse T.C."/>
            <person name="Voolstra C.R."/>
        </authorList>
    </citation>
    <scope>NUCLEOTIDE SEQUENCE [LARGE SCALE GENOMIC DNA]</scope>
    <source>
        <strain evidence="2 3">CCMP2467</strain>
    </source>
</reference>
<sequence>MVGLGFRMGISAAMTTVLVVNNNPESRSRSGFVLITMLRWELGDPPARMFWFRNLLGHDMAAPTRLARFLWLTMEPSCKAALLAALSTNRFLAVLNDDELLSVVHMLEVIRDAAGLGLLLEEGKEPDSIYVVQEGSLNASVAGKLSAVLGVGACVGIEGVLRGTQPQSVSVGSPSAVLWRADAAAISRLLEEKALKAAAETRKFIDRVRLFDFLPEEKKVHLPSLTVHHEVLHAGDRALTQGEIPLAIFIVKTGRLSGKRGHSVSPGAHPDSPSTRRMWTYLPGEVIGAGAYLFGRLQSPARTDVTAEKECTLLSLNLKQLVQTFGDDLDECLQRAFMVFGLNQLPFLAGLTAAQKQVIVKAMEVKHYRAAEQVSVDVQFAMVFDGTLLVQQGTGPVLELGFAEHYLDSTLFSAQGDAERADDELKEASDLIEEEVKGATRLTGGASGVCLATLAAPGAAKAFKEMGLSPVYSAEDTNDIALEVLQARRVSVLRHLSGAQIERLVKLPGTGKGSVPQPLPVQL</sequence>
<dbReference type="GO" id="GO:0016301">
    <property type="term" value="F:kinase activity"/>
    <property type="evidence" value="ECO:0007669"/>
    <property type="project" value="UniProtKB-KW"/>
</dbReference>
<evidence type="ECO:0000259" key="1">
    <source>
        <dbReference type="PROSITE" id="PS50042"/>
    </source>
</evidence>
<comment type="caution">
    <text evidence="2">The sequence shown here is derived from an EMBL/GenBank/DDBJ whole genome shotgun (WGS) entry which is preliminary data.</text>
</comment>
<protein>
    <submittedName>
        <fullName evidence="2">cGMP-dependent protein kinase egl-4</fullName>
    </submittedName>
</protein>
<dbReference type="AlphaFoldDB" id="A0A1Q9BYS2"/>
<organism evidence="2 3">
    <name type="scientific">Symbiodinium microadriaticum</name>
    <name type="common">Dinoflagellate</name>
    <name type="synonym">Zooxanthella microadriatica</name>
    <dbReference type="NCBI Taxonomy" id="2951"/>
    <lineage>
        <taxon>Eukaryota</taxon>
        <taxon>Sar</taxon>
        <taxon>Alveolata</taxon>
        <taxon>Dinophyceae</taxon>
        <taxon>Suessiales</taxon>
        <taxon>Symbiodiniaceae</taxon>
        <taxon>Symbiodinium</taxon>
    </lineage>
</organism>
<dbReference type="SMART" id="SM00100">
    <property type="entry name" value="cNMP"/>
    <property type="match status" value="2"/>
</dbReference>
<dbReference type="InterPro" id="IPR014710">
    <property type="entry name" value="RmlC-like_jellyroll"/>
</dbReference>
<dbReference type="PROSITE" id="PS50042">
    <property type="entry name" value="CNMP_BINDING_3"/>
    <property type="match status" value="2"/>
</dbReference>
<accession>A0A1Q9BYS2</accession>
<evidence type="ECO:0000313" key="3">
    <source>
        <dbReference type="Proteomes" id="UP000186817"/>
    </source>
</evidence>
<feature type="domain" description="Cyclic nucleotide-binding" evidence="1">
    <location>
        <begin position="91"/>
        <end position="207"/>
    </location>
</feature>
<keyword evidence="3" id="KW-1185">Reference proteome</keyword>
<dbReference type="Gene3D" id="2.60.120.10">
    <property type="entry name" value="Jelly Rolls"/>
    <property type="match status" value="2"/>
</dbReference>
<dbReference type="CDD" id="cd00038">
    <property type="entry name" value="CAP_ED"/>
    <property type="match status" value="1"/>
</dbReference>
<feature type="domain" description="Cyclic nucleotide-binding" evidence="1">
    <location>
        <begin position="210"/>
        <end position="326"/>
    </location>
</feature>
<dbReference type="InterPro" id="IPR000595">
    <property type="entry name" value="cNMP-bd_dom"/>
</dbReference>
<evidence type="ECO:0000313" key="2">
    <source>
        <dbReference type="EMBL" id="OLP75826.1"/>
    </source>
</evidence>
<keyword evidence="2" id="KW-0808">Transferase</keyword>
<keyword evidence="2" id="KW-0418">Kinase</keyword>